<sequence length="267" mass="27194">MQTTETPGQLLTAMRAKNPLVQNITNFVAMNIAANVMLAAGASPAMVHTREEAGEFARIAAALTINIGTLSPDFLAGMKEAAIAATEARRPWVLDPVAHFATGYRRAAAAELMELKPTIVRGNASEIIALAGSRSSGRGVDSGDPTYAAEGAAVALAQQNGSIVAVTGEVDFVTDGRRSVRIMGGSALMPRVTALGCSLTCVTGAFAATAPDRPFEATVAALAMFAVAGEEAALAAAGPGSFSPLFLDHLAALTGEALDAKARIVAA</sequence>
<dbReference type="STRING" id="464029.SAMN02982989_5760"/>
<dbReference type="GO" id="GO:0009228">
    <property type="term" value="P:thiamine biosynthetic process"/>
    <property type="evidence" value="ECO:0007669"/>
    <property type="project" value="UniProtKB-KW"/>
</dbReference>
<accession>A0A1X7DRT1</accession>
<evidence type="ECO:0000256" key="10">
    <source>
        <dbReference type="ARBA" id="ARBA00022977"/>
    </source>
</evidence>
<dbReference type="Gene3D" id="3.40.1190.20">
    <property type="match status" value="1"/>
</dbReference>
<comment type="cofactor">
    <cofactor evidence="2 11">
        <name>Mg(2+)</name>
        <dbReference type="ChEBI" id="CHEBI:18420"/>
    </cofactor>
</comment>
<evidence type="ECO:0000256" key="4">
    <source>
        <dbReference type="ARBA" id="ARBA00022679"/>
    </source>
</evidence>
<keyword evidence="10 11" id="KW-0784">Thiamine biosynthesis</keyword>
<dbReference type="InterPro" id="IPR029056">
    <property type="entry name" value="Ribokinase-like"/>
</dbReference>
<feature type="binding site" evidence="11">
    <location>
        <position position="167"/>
    </location>
    <ligand>
        <name>ATP</name>
        <dbReference type="ChEBI" id="CHEBI:30616"/>
    </ligand>
</feature>
<keyword evidence="4 11" id="KW-0808">Transferase</keyword>
<evidence type="ECO:0000313" key="12">
    <source>
        <dbReference type="EMBL" id="SMF20359.1"/>
    </source>
</evidence>
<evidence type="ECO:0000256" key="3">
    <source>
        <dbReference type="ARBA" id="ARBA00004868"/>
    </source>
</evidence>
<dbReference type="PRINTS" id="PR01099">
    <property type="entry name" value="HYETHTZKNASE"/>
</dbReference>
<dbReference type="HAMAP" id="MF_00228">
    <property type="entry name" value="Thz_kinase"/>
    <property type="match status" value="1"/>
</dbReference>
<dbReference type="Proteomes" id="UP000192903">
    <property type="component" value="Unassembled WGS sequence"/>
</dbReference>
<reference evidence="13" key="1">
    <citation type="submission" date="2017-04" db="EMBL/GenBank/DDBJ databases">
        <authorList>
            <person name="Varghese N."/>
            <person name="Submissions S."/>
        </authorList>
    </citation>
    <scope>NUCLEOTIDE SEQUENCE [LARGE SCALE GENOMIC DNA]</scope>
    <source>
        <strain evidence="13">B4P</strain>
    </source>
</reference>
<dbReference type="NCBIfam" id="NF006830">
    <property type="entry name" value="PRK09355.1"/>
    <property type="match status" value="1"/>
</dbReference>
<keyword evidence="5 11" id="KW-0479">Metal-binding</keyword>
<feature type="binding site" evidence="11">
    <location>
        <position position="46"/>
    </location>
    <ligand>
        <name>substrate</name>
    </ligand>
</feature>
<dbReference type="PIRSF" id="PIRSF000513">
    <property type="entry name" value="Thz_kinase"/>
    <property type="match status" value="1"/>
</dbReference>
<dbReference type="RefSeq" id="WP_085421131.1">
    <property type="nucleotide sequence ID" value="NZ_FXAF01000003.1"/>
</dbReference>
<dbReference type="GO" id="GO:0004417">
    <property type="term" value="F:hydroxyethylthiazole kinase activity"/>
    <property type="evidence" value="ECO:0007669"/>
    <property type="project" value="UniProtKB-UniRule"/>
</dbReference>
<dbReference type="NCBIfam" id="TIGR00694">
    <property type="entry name" value="thiM"/>
    <property type="match status" value="1"/>
</dbReference>
<organism evidence="12 13">
    <name type="scientific">Xaviernesmea oryzae</name>
    <dbReference type="NCBI Taxonomy" id="464029"/>
    <lineage>
        <taxon>Bacteria</taxon>
        <taxon>Pseudomonadati</taxon>
        <taxon>Pseudomonadota</taxon>
        <taxon>Alphaproteobacteria</taxon>
        <taxon>Hyphomicrobiales</taxon>
        <taxon>Rhizobiaceae</taxon>
        <taxon>Rhizobium/Agrobacterium group</taxon>
        <taxon>Xaviernesmea</taxon>
    </lineage>
</organism>
<name>A0A1X7DRT1_9HYPH</name>
<dbReference type="EC" id="2.7.1.50" evidence="11"/>
<protein>
    <recommendedName>
        <fullName evidence="11">Hydroxyethylthiazole kinase</fullName>
        <ecNumber evidence="11">2.7.1.50</ecNumber>
    </recommendedName>
    <alternativeName>
        <fullName evidence="11">4-methyl-5-beta-hydroxyethylthiazole kinase</fullName>
        <shortName evidence="11">TH kinase</shortName>
        <shortName evidence="11">Thz kinase</shortName>
    </alternativeName>
</protein>
<comment type="catalytic activity">
    <reaction evidence="1 11">
        <text>5-(2-hydroxyethyl)-4-methylthiazole + ATP = 4-methyl-5-(2-phosphooxyethyl)-thiazole + ADP + H(+)</text>
        <dbReference type="Rhea" id="RHEA:24212"/>
        <dbReference type="ChEBI" id="CHEBI:15378"/>
        <dbReference type="ChEBI" id="CHEBI:17957"/>
        <dbReference type="ChEBI" id="CHEBI:30616"/>
        <dbReference type="ChEBI" id="CHEBI:58296"/>
        <dbReference type="ChEBI" id="CHEBI:456216"/>
        <dbReference type="EC" id="2.7.1.50"/>
    </reaction>
</comment>
<comment type="similarity">
    <text evidence="11">Belongs to the Thz kinase family.</text>
</comment>
<keyword evidence="9 11" id="KW-0460">Magnesium</keyword>
<evidence type="ECO:0000256" key="8">
    <source>
        <dbReference type="ARBA" id="ARBA00022840"/>
    </source>
</evidence>
<comment type="pathway">
    <text evidence="3 11">Cofactor biosynthesis; thiamine diphosphate biosynthesis; 4-methyl-5-(2-phosphoethyl)-thiazole from 5-(2-hydroxyethyl)-4-methylthiazole: step 1/1.</text>
</comment>
<evidence type="ECO:0000256" key="7">
    <source>
        <dbReference type="ARBA" id="ARBA00022777"/>
    </source>
</evidence>
<gene>
    <name evidence="11" type="primary">thiM</name>
    <name evidence="12" type="ORF">SAMN02982989_5760</name>
</gene>
<comment type="function">
    <text evidence="11">Catalyzes the phosphorylation of the hydroxyl group of 4-methyl-5-beta-hydroxyethylthiazole (THZ).</text>
</comment>
<evidence type="ECO:0000256" key="2">
    <source>
        <dbReference type="ARBA" id="ARBA00001946"/>
    </source>
</evidence>
<dbReference type="AlphaFoldDB" id="A0A1X7DRT1"/>
<keyword evidence="8 11" id="KW-0067">ATP-binding</keyword>
<evidence type="ECO:0000313" key="13">
    <source>
        <dbReference type="Proteomes" id="UP000192903"/>
    </source>
</evidence>
<dbReference type="SUPFAM" id="SSF53613">
    <property type="entry name" value="Ribokinase-like"/>
    <property type="match status" value="1"/>
</dbReference>
<keyword evidence="7 11" id="KW-0418">Kinase</keyword>
<dbReference type="EMBL" id="FXAF01000003">
    <property type="protein sequence ID" value="SMF20359.1"/>
    <property type="molecule type" value="Genomic_DNA"/>
</dbReference>
<keyword evidence="6 11" id="KW-0547">Nucleotide-binding</keyword>
<dbReference type="OrthoDB" id="8909021at2"/>
<keyword evidence="13" id="KW-1185">Reference proteome</keyword>
<dbReference type="UniPathway" id="UPA00060">
    <property type="reaction ID" value="UER00139"/>
</dbReference>
<evidence type="ECO:0000256" key="9">
    <source>
        <dbReference type="ARBA" id="ARBA00022842"/>
    </source>
</evidence>
<proteinExistence type="inferred from homology"/>
<dbReference type="GO" id="GO:0009229">
    <property type="term" value="P:thiamine diphosphate biosynthetic process"/>
    <property type="evidence" value="ECO:0007669"/>
    <property type="project" value="UniProtKB-UniRule"/>
</dbReference>
<evidence type="ECO:0000256" key="6">
    <source>
        <dbReference type="ARBA" id="ARBA00022741"/>
    </source>
</evidence>
<feature type="binding site" evidence="11">
    <location>
        <position position="194"/>
    </location>
    <ligand>
        <name>substrate</name>
    </ligand>
</feature>
<evidence type="ECO:0000256" key="1">
    <source>
        <dbReference type="ARBA" id="ARBA00001771"/>
    </source>
</evidence>
<dbReference type="CDD" id="cd01170">
    <property type="entry name" value="THZ_kinase"/>
    <property type="match status" value="1"/>
</dbReference>
<feature type="binding site" evidence="11">
    <location>
        <position position="121"/>
    </location>
    <ligand>
        <name>ATP</name>
        <dbReference type="ChEBI" id="CHEBI:30616"/>
    </ligand>
</feature>
<dbReference type="InterPro" id="IPR000417">
    <property type="entry name" value="Hyethyz_kinase"/>
</dbReference>
<dbReference type="GO" id="GO:0005524">
    <property type="term" value="F:ATP binding"/>
    <property type="evidence" value="ECO:0007669"/>
    <property type="project" value="UniProtKB-UniRule"/>
</dbReference>
<evidence type="ECO:0000256" key="5">
    <source>
        <dbReference type="ARBA" id="ARBA00022723"/>
    </source>
</evidence>
<dbReference type="GO" id="GO:0000287">
    <property type="term" value="F:magnesium ion binding"/>
    <property type="evidence" value="ECO:0007669"/>
    <property type="project" value="UniProtKB-UniRule"/>
</dbReference>
<evidence type="ECO:0000256" key="11">
    <source>
        <dbReference type="HAMAP-Rule" id="MF_00228"/>
    </source>
</evidence>
<dbReference type="Pfam" id="PF02110">
    <property type="entry name" value="HK"/>
    <property type="match status" value="1"/>
</dbReference>